<feature type="domain" description="K Homology" evidence="3">
    <location>
        <begin position="3"/>
        <end position="64"/>
    </location>
</feature>
<dbReference type="InterPro" id="IPR055211">
    <property type="entry name" value="KH_PNO1_2nd"/>
</dbReference>
<dbReference type="InterPro" id="IPR019964">
    <property type="entry name" value="KH_domain_protein_archaea"/>
</dbReference>
<dbReference type="Pfam" id="PF00013">
    <property type="entry name" value="KH_1"/>
    <property type="match status" value="1"/>
</dbReference>
<dbReference type="PANTHER" id="PTHR12826">
    <property type="entry name" value="RIBONUCLEASE Y"/>
    <property type="match status" value="1"/>
</dbReference>
<protein>
    <recommendedName>
        <fullName evidence="3">K Homology domain-containing protein</fullName>
    </recommendedName>
</protein>
<dbReference type="CDD" id="cd22390">
    <property type="entry name" value="KH-I_Dim2p_like_rpt2"/>
    <property type="match status" value="1"/>
</dbReference>
<dbReference type="Proteomes" id="UP000183615">
    <property type="component" value="Unassembled WGS sequence"/>
</dbReference>
<name>A0A1J5UFF9_9ARCH</name>
<dbReference type="NCBIfam" id="TIGR03665">
    <property type="entry name" value="arCOG04150"/>
    <property type="match status" value="1"/>
</dbReference>
<comment type="caution">
    <text evidence="4">The sequence shown here is derived from an EMBL/GenBank/DDBJ whole genome shotgun (WGS) entry which is preliminary data.</text>
</comment>
<organism evidence="4 5">
    <name type="scientific">Marine Group III euryarchaeote CG-Epi2</name>
    <dbReference type="NCBI Taxonomy" id="1888996"/>
    <lineage>
        <taxon>Archaea</taxon>
        <taxon>Methanobacteriati</taxon>
        <taxon>Thermoplasmatota</taxon>
        <taxon>Thermoplasmata</taxon>
        <taxon>Candidatus Thermoprofundales</taxon>
    </lineage>
</organism>
<dbReference type="InterPro" id="IPR004087">
    <property type="entry name" value="KH_dom"/>
</dbReference>
<accession>A0A1J5UFF9</accession>
<dbReference type="AlphaFoldDB" id="A0A1J5UFF9"/>
<gene>
    <name evidence="4" type="ORF">BET99_02910</name>
</gene>
<dbReference type="Pfam" id="PF22891">
    <property type="entry name" value="KH_PNO1_2nd"/>
    <property type="match status" value="1"/>
</dbReference>
<sequence length="173" mass="19367">MNYLKVPLSRVGAVIGPKGKTKRKLEQLSGCKLLIESEEGIIEISEQNMKDPLKGLQLISAARAIGRGFNPEKAYQLLEMDYYLEVVDIRDYVGRSKKRLGIIRGRLIGREGKTRRIIEEMTGCDLAIQGHTVSIISDLDGLEASKVAVSMVLAGSEHGSVYKYLESFRRRNR</sequence>
<dbReference type="GO" id="GO:0003723">
    <property type="term" value="F:RNA binding"/>
    <property type="evidence" value="ECO:0007669"/>
    <property type="project" value="UniProtKB-UniRule"/>
</dbReference>
<evidence type="ECO:0000259" key="3">
    <source>
        <dbReference type="SMART" id="SM00322"/>
    </source>
</evidence>
<dbReference type="InterPro" id="IPR036612">
    <property type="entry name" value="KH_dom_type_1_sf"/>
</dbReference>
<dbReference type="InterPro" id="IPR004088">
    <property type="entry name" value="KH_dom_type_1"/>
</dbReference>
<evidence type="ECO:0000256" key="2">
    <source>
        <dbReference type="PROSITE-ProRule" id="PRU00117"/>
    </source>
</evidence>
<reference evidence="4 5" key="1">
    <citation type="submission" date="2016-08" db="EMBL/GenBank/DDBJ databases">
        <title>New Insights into Marine Group III Euryarchaeota, from dark to light.</title>
        <authorList>
            <person name="Haro-Moreno J.M."/>
            <person name="Rodriguez-Valera F."/>
            <person name="Lopez-Garcia P."/>
            <person name="Moreira D."/>
            <person name="Martin-Cuadrado A.B."/>
        </authorList>
    </citation>
    <scope>NUCLEOTIDE SEQUENCE [LARGE SCALE GENOMIC DNA]</scope>
    <source>
        <strain evidence="4">CG-Epi2</strain>
    </source>
</reference>
<dbReference type="PANTHER" id="PTHR12826:SF13">
    <property type="entry name" value="RNA-BINDING PROTEIN PNO1"/>
    <property type="match status" value="1"/>
</dbReference>
<dbReference type="EMBL" id="MIYZ01000002">
    <property type="protein sequence ID" value="OIR23022.1"/>
    <property type="molecule type" value="Genomic_DNA"/>
</dbReference>
<dbReference type="PROSITE" id="PS50084">
    <property type="entry name" value="KH_TYPE_1"/>
    <property type="match status" value="1"/>
</dbReference>
<evidence type="ECO:0000256" key="1">
    <source>
        <dbReference type="ARBA" id="ARBA00022884"/>
    </source>
</evidence>
<dbReference type="Gene3D" id="3.30.1370.10">
    <property type="entry name" value="K Homology domain, type 1"/>
    <property type="match status" value="2"/>
</dbReference>
<proteinExistence type="predicted"/>
<evidence type="ECO:0000313" key="4">
    <source>
        <dbReference type="EMBL" id="OIR23022.1"/>
    </source>
</evidence>
<dbReference type="SMART" id="SM00322">
    <property type="entry name" value="KH"/>
    <property type="match status" value="2"/>
</dbReference>
<dbReference type="SUPFAM" id="SSF54791">
    <property type="entry name" value="Eukaryotic type KH-domain (KH-domain type I)"/>
    <property type="match status" value="2"/>
</dbReference>
<feature type="domain" description="K Homology" evidence="3">
    <location>
        <begin position="94"/>
        <end position="154"/>
    </location>
</feature>
<keyword evidence="1 2" id="KW-0694">RNA-binding</keyword>
<evidence type="ECO:0000313" key="5">
    <source>
        <dbReference type="Proteomes" id="UP000183615"/>
    </source>
</evidence>